<evidence type="ECO:0000313" key="7">
    <source>
        <dbReference type="EMBL" id="CAG7716117.1"/>
    </source>
</evidence>
<dbReference type="Proteomes" id="UP000708208">
    <property type="component" value="Unassembled WGS sequence"/>
</dbReference>
<evidence type="ECO:0000256" key="6">
    <source>
        <dbReference type="RuleBase" id="RU910716"/>
    </source>
</evidence>
<evidence type="ECO:0000256" key="4">
    <source>
        <dbReference type="ARBA" id="ARBA00022989"/>
    </source>
</evidence>
<sequence length="56" mass="6323">FVVIPAFVVTIFSAILYTLDSEKSGIDGPSCWHKVLIWIFCILPLGPLFRYVHSLV</sequence>
<comment type="similarity">
    <text evidence="2 6">Belongs to the XK family.</text>
</comment>
<organism evidence="7 8">
    <name type="scientific">Allacma fusca</name>
    <dbReference type="NCBI Taxonomy" id="39272"/>
    <lineage>
        <taxon>Eukaryota</taxon>
        <taxon>Metazoa</taxon>
        <taxon>Ecdysozoa</taxon>
        <taxon>Arthropoda</taxon>
        <taxon>Hexapoda</taxon>
        <taxon>Collembola</taxon>
        <taxon>Symphypleona</taxon>
        <taxon>Sminthuridae</taxon>
        <taxon>Allacma</taxon>
    </lineage>
</organism>
<dbReference type="AlphaFoldDB" id="A0A8J2NRV0"/>
<keyword evidence="3 6" id="KW-0812">Transmembrane</keyword>
<evidence type="ECO:0000256" key="3">
    <source>
        <dbReference type="ARBA" id="ARBA00022692"/>
    </source>
</evidence>
<evidence type="ECO:0000313" key="8">
    <source>
        <dbReference type="Proteomes" id="UP000708208"/>
    </source>
</evidence>
<dbReference type="EMBL" id="CAJVCH010036079">
    <property type="protein sequence ID" value="CAG7716117.1"/>
    <property type="molecule type" value="Genomic_DNA"/>
</dbReference>
<comment type="caution">
    <text evidence="6">Lacks conserved residue(s) required for the propagation of feature annotation.</text>
</comment>
<keyword evidence="5 6" id="KW-0472">Membrane</keyword>
<evidence type="ECO:0000256" key="1">
    <source>
        <dbReference type="ARBA" id="ARBA00004141"/>
    </source>
</evidence>
<dbReference type="InterPro" id="IPR018629">
    <property type="entry name" value="XK-rel"/>
</dbReference>
<keyword evidence="8" id="KW-1185">Reference proteome</keyword>
<feature type="non-terminal residue" evidence="7">
    <location>
        <position position="1"/>
    </location>
</feature>
<dbReference type="OrthoDB" id="6136301at2759"/>
<evidence type="ECO:0000256" key="5">
    <source>
        <dbReference type="ARBA" id="ARBA00023136"/>
    </source>
</evidence>
<accession>A0A8J2NRV0</accession>
<comment type="subcellular location">
    <subcellularLocation>
        <location evidence="1 6">Membrane</location>
        <topology evidence="1 6">Multi-pass membrane protein</topology>
    </subcellularLocation>
</comment>
<gene>
    <name evidence="7" type="ORF">AFUS01_LOCUS5647</name>
</gene>
<reference evidence="7" key="1">
    <citation type="submission" date="2021-06" db="EMBL/GenBank/DDBJ databases">
        <authorList>
            <person name="Hodson N. C."/>
            <person name="Mongue J. A."/>
            <person name="Jaron S. K."/>
        </authorList>
    </citation>
    <scope>NUCLEOTIDE SEQUENCE</scope>
</reference>
<keyword evidence="4 6" id="KW-1133">Transmembrane helix</keyword>
<feature type="transmembrane region" description="Helical" evidence="6">
    <location>
        <begin position="35"/>
        <end position="52"/>
    </location>
</feature>
<name>A0A8J2NRV0_9HEXA</name>
<comment type="caution">
    <text evidence="7">The sequence shown here is derived from an EMBL/GenBank/DDBJ whole genome shotgun (WGS) entry which is preliminary data.</text>
</comment>
<dbReference type="Pfam" id="PF09815">
    <property type="entry name" value="XK-related"/>
    <property type="match status" value="1"/>
</dbReference>
<evidence type="ECO:0000256" key="2">
    <source>
        <dbReference type="ARBA" id="ARBA00008789"/>
    </source>
</evidence>
<dbReference type="GO" id="GO:0005886">
    <property type="term" value="C:plasma membrane"/>
    <property type="evidence" value="ECO:0007669"/>
    <property type="project" value="UniProtKB-ARBA"/>
</dbReference>
<protein>
    <recommendedName>
        <fullName evidence="6">XK-related protein</fullName>
    </recommendedName>
</protein>
<proteinExistence type="inferred from homology"/>